<dbReference type="Gene3D" id="3.40.50.300">
    <property type="entry name" value="P-loop containing nucleotide triphosphate hydrolases"/>
    <property type="match status" value="2"/>
</dbReference>
<evidence type="ECO:0000256" key="12">
    <source>
        <dbReference type="ARBA" id="ARBA00023212"/>
    </source>
</evidence>
<evidence type="ECO:0000256" key="4">
    <source>
        <dbReference type="ARBA" id="ARBA00022701"/>
    </source>
</evidence>
<evidence type="ECO:0000256" key="1">
    <source>
        <dbReference type="ARBA" id="ARBA00004430"/>
    </source>
</evidence>
<dbReference type="InterPro" id="IPR041658">
    <property type="entry name" value="AAA_lid_11"/>
</dbReference>
<dbReference type="GO" id="GO:0005524">
    <property type="term" value="F:ATP binding"/>
    <property type="evidence" value="ECO:0007669"/>
    <property type="project" value="UniProtKB-KW"/>
</dbReference>
<evidence type="ECO:0000256" key="3">
    <source>
        <dbReference type="ARBA" id="ARBA00022490"/>
    </source>
</evidence>
<dbReference type="FunFam" id="1.20.1270.280:FF:000002">
    <property type="entry name" value="Dynein heavy chain 5, axonemal"/>
    <property type="match status" value="1"/>
</dbReference>
<dbReference type="GO" id="GO:0008569">
    <property type="term" value="F:minus-end-directed microtubule motor activity"/>
    <property type="evidence" value="ECO:0007669"/>
    <property type="project" value="InterPro"/>
</dbReference>
<evidence type="ECO:0000259" key="17">
    <source>
        <dbReference type="Pfam" id="PF18199"/>
    </source>
</evidence>
<keyword evidence="19" id="KW-1185">Reference proteome</keyword>
<dbReference type="EMBL" id="JAOPHQ010006260">
    <property type="protein sequence ID" value="KAK0132520.1"/>
    <property type="molecule type" value="Genomic_DNA"/>
</dbReference>
<dbReference type="GO" id="GO:0045505">
    <property type="term" value="F:dynein intermediate chain binding"/>
    <property type="evidence" value="ECO:0007669"/>
    <property type="project" value="InterPro"/>
</dbReference>
<dbReference type="PANTHER" id="PTHR46961:SF18">
    <property type="entry name" value="DYNEIN AXONEMAL HEAVY CHAIN 5"/>
    <property type="match status" value="1"/>
</dbReference>
<evidence type="ECO:0000313" key="19">
    <source>
        <dbReference type="Proteomes" id="UP001174136"/>
    </source>
</evidence>
<evidence type="ECO:0000256" key="9">
    <source>
        <dbReference type="ARBA" id="ARBA00023054"/>
    </source>
</evidence>
<dbReference type="GO" id="GO:0005874">
    <property type="term" value="C:microtubule"/>
    <property type="evidence" value="ECO:0007669"/>
    <property type="project" value="UniProtKB-KW"/>
</dbReference>
<gene>
    <name evidence="18" type="primary">DNAH8</name>
    <name evidence="18" type="ORF">N1851_032599</name>
</gene>
<dbReference type="AlphaFoldDB" id="A0AA47M2N3"/>
<evidence type="ECO:0000256" key="8">
    <source>
        <dbReference type="ARBA" id="ARBA00023017"/>
    </source>
</evidence>
<dbReference type="InterPro" id="IPR004273">
    <property type="entry name" value="Dynein_heavy_D6_P-loop"/>
</dbReference>
<dbReference type="FunFam" id="1.10.8.720:FF:000004">
    <property type="entry name" value="Dynein heavy chain 5, axonemal"/>
    <property type="match status" value="1"/>
</dbReference>
<dbReference type="PANTHER" id="PTHR46961">
    <property type="entry name" value="DYNEIN HEAVY CHAIN 1, AXONEMAL-LIKE PROTEIN"/>
    <property type="match status" value="1"/>
</dbReference>
<dbReference type="GO" id="GO:0051959">
    <property type="term" value="F:dynein light intermediate chain binding"/>
    <property type="evidence" value="ECO:0007669"/>
    <property type="project" value="InterPro"/>
</dbReference>
<feature type="domain" description="Dynein heavy chain ATP-binding dynein motor region" evidence="15">
    <location>
        <begin position="69"/>
        <end position="289"/>
    </location>
</feature>
<organism evidence="18 19">
    <name type="scientific">Merluccius polli</name>
    <name type="common">Benguela hake</name>
    <name type="synonym">Merluccius cadenati</name>
    <dbReference type="NCBI Taxonomy" id="89951"/>
    <lineage>
        <taxon>Eukaryota</taxon>
        <taxon>Metazoa</taxon>
        <taxon>Chordata</taxon>
        <taxon>Craniata</taxon>
        <taxon>Vertebrata</taxon>
        <taxon>Euteleostomi</taxon>
        <taxon>Actinopterygii</taxon>
        <taxon>Neopterygii</taxon>
        <taxon>Teleostei</taxon>
        <taxon>Neoteleostei</taxon>
        <taxon>Acanthomorphata</taxon>
        <taxon>Zeiogadaria</taxon>
        <taxon>Gadariae</taxon>
        <taxon>Gadiformes</taxon>
        <taxon>Gadoidei</taxon>
        <taxon>Merlucciidae</taxon>
        <taxon>Merluccius</taxon>
    </lineage>
</organism>
<feature type="domain" description="Dynein heavy chain region D6 P-loop" evidence="14">
    <location>
        <begin position="535"/>
        <end position="643"/>
    </location>
</feature>
<keyword evidence="8" id="KW-0243">Dynein</keyword>
<dbReference type="FunFam" id="3.40.50.300:FF:000049">
    <property type="entry name" value="Dynein, axonemal, heavy chain 5"/>
    <property type="match status" value="1"/>
</dbReference>
<protein>
    <submittedName>
        <fullName evidence="18">Dynein heavy chain 8, axonemal</fullName>
    </submittedName>
</protein>
<dbReference type="InterPro" id="IPR026983">
    <property type="entry name" value="DHC"/>
</dbReference>
<keyword evidence="7" id="KW-0067">ATP-binding</keyword>
<dbReference type="InterPro" id="IPR042219">
    <property type="entry name" value="AAA_lid_11_sf"/>
</dbReference>
<dbReference type="InterPro" id="IPR041228">
    <property type="entry name" value="Dynein_C"/>
</dbReference>
<dbReference type="Gene3D" id="1.10.8.1220">
    <property type="match status" value="1"/>
</dbReference>
<keyword evidence="5" id="KW-0677">Repeat</keyword>
<dbReference type="Pfam" id="PF18198">
    <property type="entry name" value="AAA_lid_11"/>
    <property type="match status" value="1"/>
</dbReference>
<keyword evidence="9" id="KW-0175">Coiled coil</keyword>
<evidence type="ECO:0000256" key="2">
    <source>
        <dbReference type="ARBA" id="ARBA00008887"/>
    </source>
</evidence>
<keyword evidence="11" id="KW-0505">Motor protein</keyword>
<comment type="similarity">
    <text evidence="2">Belongs to the dynein heavy chain family.</text>
</comment>
<keyword evidence="4" id="KW-0493">Microtubule</keyword>
<evidence type="ECO:0000256" key="10">
    <source>
        <dbReference type="ARBA" id="ARBA00023069"/>
    </source>
</evidence>
<comment type="subcellular location">
    <subcellularLocation>
        <location evidence="1">Cytoplasm</location>
        <location evidence="1">Cytoskeleton</location>
        <location evidence="1">Cilium axoneme</location>
    </subcellularLocation>
</comment>
<evidence type="ECO:0000259" key="14">
    <source>
        <dbReference type="Pfam" id="PF03028"/>
    </source>
</evidence>
<dbReference type="Gene3D" id="6.10.140.1060">
    <property type="match status" value="1"/>
</dbReference>
<dbReference type="FunFam" id="3.10.490.20:FF:000003">
    <property type="entry name" value="Dynein heavy chain 5, axonemal"/>
    <property type="match status" value="1"/>
</dbReference>
<keyword evidence="12" id="KW-0206">Cytoskeleton</keyword>
<dbReference type="InterPro" id="IPR043160">
    <property type="entry name" value="Dynein_C_barrel"/>
</dbReference>
<accession>A0AA47M2N3</accession>
<dbReference type="Proteomes" id="UP001174136">
    <property type="component" value="Unassembled WGS sequence"/>
</dbReference>
<dbReference type="Gene3D" id="1.20.920.20">
    <property type="match status" value="1"/>
</dbReference>
<evidence type="ECO:0000256" key="5">
    <source>
        <dbReference type="ARBA" id="ARBA00022737"/>
    </source>
</evidence>
<feature type="domain" description="Dynein heavy chain C-terminal" evidence="17">
    <location>
        <begin position="819"/>
        <end position="1115"/>
    </location>
</feature>
<evidence type="ECO:0000256" key="11">
    <source>
        <dbReference type="ARBA" id="ARBA00023175"/>
    </source>
</evidence>
<evidence type="ECO:0000256" key="7">
    <source>
        <dbReference type="ARBA" id="ARBA00022840"/>
    </source>
</evidence>
<evidence type="ECO:0000259" key="15">
    <source>
        <dbReference type="Pfam" id="PF12781"/>
    </source>
</evidence>
<evidence type="ECO:0000256" key="13">
    <source>
        <dbReference type="ARBA" id="ARBA00023273"/>
    </source>
</evidence>
<dbReference type="FunFam" id="3.40.50.300:FF:000320">
    <property type="entry name" value="Dynein, axonemal, heavy chain 5"/>
    <property type="match status" value="1"/>
</dbReference>
<dbReference type="InterPro" id="IPR035706">
    <property type="entry name" value="AAA_9"/>
</dbReference>
<dbReference type="InterPro" id="IPR027417">
    <property type="entry name" value="P-loop_NTPase"/>
</dbReference>
<dbReference type="GO" id="GO:0031514">
    <property type="term" value="C:motile cilium"/>
    <property type="evidence" value="ECO:0007669"/>
    <property type="project" value="UniProtKB-ARBA"/>
</dbReference>
<evidence type="ECO:0000259" key="16">
    <source>
        <dbReference type="Pfam" id="PF18198"/>
    </source>
</evidence>
<keyword evidence="6" id="KW-0547">Nucleotide-binding</keyword>
<dbReference type="Gene3D" id="1.10.8.720">
    <property type="entry name" value="Region D6 of dynein motor"/>
    <property type="match status" value="1"/>
</dbReference>
<proteinExistence type="inferred from homology"/>
<dbReference type="GO" id="GO:0007018">
    <property type="term" value="P:microtubule-based movement"/>
    <property type="evidence" value="ECO:0007669"/>
    <property type="project" value="InterPro"/>
</dbReference>
<dbReference type="Gene3D" id="3.10.490.20">
    <property type="match status" value="1"/>
</dbReference>
<dbReference type="GO" id="GO:0005930">
    <property type="term" value="C:axoneme"/>
    <property type="evidence" value="ECO:0007669"/>
    <property type="project" value="UniProtKB-SubCell"/>
</dbReference>
<evidence type="ECO:0000313" key="18">
    <source>
        <dbReference type="EMBL" id="KAK0132520.1"/>
    </source>
</evidence>
<dbReference type="FunFam" id="1.10.8.1220:FF:000001">
    <property type="entry name" value="Dynein axonemal heavy chain 5"/>
    <property type="match status" value="1"/>
</dbReference>
<name>A0AA47M2N3_MERPO</name>
<keyword evidence="10" id="KW-0969">Cilium</keyword>
<comment type="caution">
    <text evidence="18">The sequence shown here is derived from an EMBL/GenBank/DDBJ whole genome shotgun (WGS) entry which is preliminary data.</text>
</comment>
<keyword evidence="13" id="KW-0966">Cell projection</keyword>
<dbReference type="Pfam" id="PF18199">
    <property type="entry name" value="Dynein_C"/>
    <property type="match status" value="1"/>
</dbReference>
<reference evidence="18" key="1">
    <citation type="journal article" date="2023" name="Front. Mar. Sci.">
        <title>A new Merluccius polli reference genome to investigate the effects of global change in West African waters.</title>
        <authorList>
            <person name="Mateo J.L."/>
            <person name="Blanco-Fernandez C."/>
            <person name="Garcia-Vazquez E."/>
            <person name="Machado-Schiaffino G."/>
        </authorList>
    </citation>
    <scope>NUCLEOTIDE SEQUENCE</scope>
    <source>
        <strain evidence="18">C29</strain>
        <tissue evidence="18">Fin</tissue>
    </source>
</reference>
<dbReference type="GO" id="GO:0030286">
    <property type="term" value="C:dynein complex"/>
    <property type="evidence" value="ECO:0007669"/>
    <property type="project" value="UniProtKB-KW"/>
</dbReference>
<keyword evidence="3" id="KW-0963">Cytoplasm</keyword>
<feature type="domain" description="Dynein heavy chain AAA lid" evidence="16">
    <location>
        <begin position="674"/>
        <end position="813"/>
    </location>
</feature>
<evidence type="ECO:0000256" key="6">
    <source>
        <dbReference type="ARBA" id="ARBA00022741"/>
    </source>
</evidence>
<dbReference type="Pfam" id="PF12781">
    <property type="entry name" value="AAA_9"/>
    <property type="match status" value="1"/>
</dbReference>
<dbReference type="Pfam" id="PF03028">
    <property type="entry name" value="Dynein_heavy"/>
    <property type="match status" value="1"/>
</dbReference>
<sequence length="1118" mass="127682">MCSLFYVDRLVGDVLQLAGFLSYCGPFNQSFRNMLLNDTWMAELHKHSIPYTENLNLISTLVDPPTISEWNLQGLPGDDLSVQNGIIVTKATRYPLLIDPQTQGKAWIKTKEKANDLQVTSLNHKFFRSHLEDCLSLGHPLLIEDVHEELDPALDNVLEKNFIKSGSSYKVKVGDKEVNVMEGFQLYITTKLPNPLYTPEVSAKTSTIDFTVTMKGLENQLLGRVILTEKYELEEERLKLMEDVTANKRKMKELEDNLLYKLSNTQGSLVDDESMIGILSTTKQTATEVSEKLRVAAETELKINTAQEEYRPAASRGSILYFLITEMSMVNVMYQTSLSQFLKVFDLSMARSQKSPVTQKRIGNIIDYLTFEVFRYTVRGLYENHKFIFTLLLALKIDLQKTQIKNNEFQILIKGGAALDLKTCPTKPFRWILDMTWLNLVELGKLPQFSEIMNQLSVNEKGWKVWFDMDAPEEGVVPDGYNDSLDVFHRLLLIRSWCPDRTLSQARKYVGDSMGERFAEPVILNLEATWEESDTRTPLICFLSMGSDPTNQIDALAKKLQLECKAISMGQGQEVHARKLIQRCMTQGGWVLLQNCHLGLDFMEELLETLTTESIHDSFRVWLTTEPHNHFSITLLQSSIKFTNDPPQGVRAGLKRTFVGISKDQLEVSDLPMWRPLLYGVAFLHTVVQERRKFGPLGWNIPYEFNSADFTASVQFVQNHLDECSAKKGVSWVTVRYMLGEVQYGGRVTDDYDKRLLNCFARVWFSDEIFEPTFCYYTGYKIPVCNTVAEYMEYIQSLPAVDTPQVFGLHPNADITYQTNTSADVLDTITNIQPKESGGGAGETRESIVYRLAQDMLDKLPPDYVPHEVKARLVKMGALSSMNIFLRQEVDRMQRILSMVRISLVDLKLAIDGTIIMSENLRDVLDNMFDARVPSLWKKISWESSTLGFWFTEVLERNSQFHSWVFDGRPKTFWMTGFFNPQSFLTAMRQEVTRAHKGWALDTVTLHNDVLKLSREDIKTAPAEGVYVYGLYLDGAGWDKRNGRLIESTPKVLFTALPVIHIFAINSTAPKDPKLYICPLYKKPRRTDLTYITGVVLRTVQSPDHWILRGVALLCDIK</sequence>
<dbReference type="Gene3D" id="1.20.1270.280">
    <property type="match status" value="1"/>
</dbReference>